<dbReference type="InterPro" id="IPR005149">
    <property type="entry name" value="Tscrpt_reg_PadR_N"/>
</dbReference>
<dbReference type="EMBL" id="RJSF01000040">
    <property type="protein sequence ID" value="RNM14063.1"/>
    <property type="molecule type" value="Genomic_DNA"/>
</dbReference>
<comment type="caution">
    <text evidence="2">The sequence shown here is derived from an EMBL/GenBank/DDBJ whole genome shotgun (WGS) entry which is preliminary data.</text>
</comment>
<dbReference type="InterPro" id="IPR036390">
    <property type="entry name" value="WH_DNA-bd_sf"/>
</dbReference>
<dbReference type="Proteomes" id="UP000279994">
    <property type="component" value="Unassembled WGS sequence"/>
</dbReference>
<dbReference type="AlphaFoldDB" id="A0A3N0GNL9"/>
<dbReference type="SUPFAM" id="SSF46785">
    <property type="entry name" value="Winged helix' DNA-binding domain"/>
    <property type="match status" value="1"/>
</dbReference>
<organism evidence="2 3">
    <name type="scientific">Nocardioides pocheonensis</name>
    <dbReference type="NCBI Taxonomy" id="661485"/>
    <lineage>
        <taxon>Bacteria</taxon>
        <taxon>Bacillati</taxon>
        <taxon>Actinomycetota</taxon>
        <taxon>Actinomycetes</taxon>
        <taxon>Propionibacteriales</taxon>
        <taxon>Nocardioidaceae</taxon>
        <taxon>Nocardioides</taxon>
    </lineage>
</organism>
<dbReference type="Gene3D" id="1.10.10.10">
    <property type="entry name" value="Winged helix-like DNA-binding domain superfamily/Winged helix DNA-binding domain"/>
    <property type="match status" value="1"/>
</dbReference>
<proteinExistence type="predicted"/>
<evidence type="ECO:0000313" key="2">
    <source>
        <dbReference type="EMBL" id="RNM14063.1"/>
    </source>
</evidence>
<protein>
    <submittedName>
        <fullName evidence="2">PadR family transcriptional regulator</fullName>
    </submittedName>
</protein>
<dbReference type="PANTHER" id="PTHR43252:SF2">
    <property type="entry name" value="TRANSCRIPTION REGULATOR, PADR-LIKE FAMILY"/>
    <property type="match status" value="1"/>
</dbReference>
<gene>
    <name evidence="2" type="ORF">EFL26_14085</name>
</gene>
<dbReference type="Pfam" id="PF03551">
    <property type="entry name" value="PadR"/>
    <property type="match status" value="1"/>
</dbReference>
<name>A0A3N0GNL9_9ACTN</name>
<reference evidence="2 3" key="1">
    <citation type="submission" date="2018-11" db="EMBL/GenBank/DDBJ databases">
        <authorList>
            <person name="Li F."/>
        </authorList>
    </citation>
    <scope>NUCLEOTIDE SEQUENCE [LARGE SCALE GENOMIC DNA]</scope>
    <source>
        <strain evidence="2 3">Gsoil 818</strain>
    </source>
</reference>
<keyword evidence="3" id="KW-1185">Reference proteome</keyword>
<dbReference type="InterPro" id="IPR036388">
    <property type="entry name" value="WH-like_DNA-bd_sf"/>
</dbReference>
<evidence type="ECO:0000259" key="1">
    <source>
        <dbReference type="Pfam" id="PF03551"/>
    </source>
</evidence>
<evidence type="ECO:0000313" key="3">
    <source>
        <dbReference type="Proteomes" id="UP000279994"/>
    </source>
</evidence>
<accession>A0A3N0GNL9</accession>
<sequence>MRMSLRYAVLGLLARRPSTGYELTQTFDRSLRSSWHARHSQIYPELAKLEAAALVEVVGLGARRSKTYAVTAAGRAELRRWLVEVEPDRSQRSESGLRLFLTPLLDPDDRQATYERDLAHVELELAALGEVQAGMQNAPEPEAFAPQVELGIRMNTVLRDWLREQIKASAT</sequence>
<feature type="domain" description="Transcription regulator PadR N-terminal" evidence="1">
    <location>
        <begin position="9"/>
        <end position="79"/>
    </location>
</feature>
<dbReference type="PANTHER" id="PTHR43252">
    <property type="entry name" value="TRANSCRIPTIONAL REGULATOR YQJI"/>
    <property type="match status" value="1"/>
</dbReference>